<protein>
    <recommendedName>
        <fullName evidence="4">Secretion system C-terminal sorting domain-containing protein</fullName>
    </recommendedName>
</protein>
<accession>A0A317EMV5</accession>
<dbReference type="InterPro" id="IPR026341">
    <property type="entry name" value="T9SS_type_B"/>
</dbReference>
<reference evidence="2 3" key="1">
    <citation type="submission" date="2018-05" db="EMBL/GenBank/DDBJ databases">
        <title>Pedobacter paludis sp. nov., isolated from wetland soil.</title>
        <authorList>
            <person name="Zhang Y."/>
            <person name="Wang G."/>
        </authorList>
    </citation>
    <scope>NUCLEOTIDE SEQUENCE [LARGE SCALE GENOMIC DNA]</scope>
    <source>
        <strain evidence="2 3">KCTC22721</strain>
    </source>
</reference>
<evidence type="ECO:0000313" key="3">
    <source>
        <dbReference type="Proteomes" id="UP000245379"/>
    </source>
</evidence>
<dbReference type="NCBIfam" id="TIGR04131">
    <property type="entry name" value="Bac_Flav_CTERM"/>
    <property type="match status" value="1"/>
</dbReference>
<dbReference type="Proteomes" id="UP000245379">
    <property type="component" value="Unassembled WGS sequence"/>
</dbReference>
<dbReference type="EMBL" id="QGNZ01000002">
    <property type="protein sequence ID" value="PWS27497.1"/>
    <property type="molecule type" value="Genomic_DNA"/>
</dbReference>
<dbReference type="InterPro" id="IPR013783">
    <property type="entry name" value="Ig-like_fold"/>
</dbReference>
<dbReference type="OrthoDB" id="1488276at2"/>
<dbReference type="RefSeq" id="WP_109925205.1">
    <property type="nucleotide sequence ID" value="NZ_QGNZ01000002.1"/>
</dbReference>
<dbReference type="Pfam" id="PF13585">
    <property type="entry name" value="CHU_C"/>
    <property type="match status" value="1"/>
</dbReference>
<feature type="signal peptide" evidence="1">
    <location>
        <begin position="1"/>
        <end position="26"/>
    </location>
</feature>
<keyword evidence="3" id="KW-1185">Reference proteome</keyword>
<name>A0A317EMV5_9SPHI</name>
<evidence type="ECO:0008006" key="4">
    <source>
        <dbReference type="Google" id="ProtNLM"/>
    </source>
</evidence>
<proteinExistence type="predicted"/>
<comment type="caution">
    <text evidence="2">The sequence shown here is derived from an EMBL/GenBank/DDBJ whole genome shotgun (WGS) entry which is preliminary data.</text>
</comment>
<gene>
    <name evidence="2" type="ORF">DHW03_07800</name>
</gene>
<evidence type="ECO:0000256" key="1">
    <source>
        <dbReference type="SAM" id="SignalP"/>
    </source>
</evidence>
<keyword evidence="1" id="KW-0732">Signal</keyword>
<organism evidence="2 3">
    <name type="scientific">Pedobacter yonginense</name>
    <dbReference type="NCBI Taxonomy" id="651869"/>
    <lineage>
        <taxon>Bacteria</taxon>
        <taxon>Pseudomonadati</taxon>
        <taxon>Bacteroidota</taxon>
        <taxon>Sphingobacteriia</taxon>
        <taxon>Sphingobacteriales</taxon>
        <taxon>Sphingobacteriaceae</taxon>
        <taxon>Pedobacter</taxon>
    </lineage>
</organism>
<feature type="chain" id="PRO_5016252994" description="Secretion system C-terminal sorting domain-containing protein" evidence="1">
    <location>
        <begin position="27"/>
        <end position="2410"/>
    </location>
</feature>
<sequence>MNDIIRLGKTLMIIAFLMCVASFSKAANYHWNGNSSFVVKSNLKAPSKAHLSKNRSSASFVKKALVGKTMFWIGGGGNWNDPEHWSFTSKGTSAGRIPTDEDDVVFNSGSFGRIAGYEINVAKGGTCRNITFDDPKFEAILYNGTLNITGSANFTGASRILSNLNFSGTSSHTITSGTICIFDSKSITFSGSGSYTLQDDFRCGQTAGYSTIINHNAGTLNTNGKLLKASAFKSNSFPIGTSRALNISNSTIELTDQNAWNLTRLNLTSFRVENSLIRITAPDGLFSTVQGDNNVNTTAIAYGDVSFTAKTGTANLISTSTSASFLDVSFASNAKIEQGTSTSSITQNYYLTEGDTYTFTAGATFSILNAINTPKSACGNQVRIQSSIPGLQTNLKKDASPFTIVSANLTDVNVVGSILNVFNGSSLGNVTNAKFDNANPVLALSSSSASTTTCINKAITPITYNVSSAITASVSNLPVGVKGVYTGDNLTISGTPISSGSFTYTVTATNGCSTTTTTGNITVNNELLTLTSGTASQTVCINTPIKTISYLVSNSTSATVTGLPEGLKGLFSNGNFTISGTPTASGTFDYMVTTSAGCSQATGKITVNADLITLTSTSASQVVCINKAIAPISYSISNATGASISGLPAGVKGVFNAGKFTISGTPTARGTFDYAIVTTGGCKSASATGNITVNADFITLASGTASQIVCVNTSVSPIVYSVSNATGVRVTGLPAGVQGVYTADNFTISGTPTSSGSFAYTVLTTGGCSSASLKGTINVTPSAALSLSVGSASQTVCINRAINNITYSLSNATAATVTGLPDGVAGIYDASKATLTISGTPTSSGAFPYTVSTIGGCSSASLTGNINITPNTTLSLSMGAASQTVCVNKPISNIIYTLSNGTGAIVTGLPNGLASTYDALRGVLTISGTPATSGTFDYVITASGGCLGATATGKITVNADLLTLTNGLADQVVCVKTPIETVTYSVSNASGATVIGLPAGVKGVYSAGNFTISGTPTSSGTFRYTVTTTGGCSSASLTGKIDVTTNATLALSNGTASQTVCINKAINSITYTASNAAGATVTGLPEGITSIYDASKGTLAISGTPTSSGSFTYSVSTIGGCSSASLTGTINVTPNASLTLNSAVETSAQIVCVNKAINNIIYSLSNATSATVTGLPAGVRGVLIAGKLTISGTPTSSGTSTYLVNTIGGCSSASLTGTIDVTPNATLTLNSGASTQTACINSTIANIVYKVGGSATGATVSGLPLGVTGVYSEGDFTINGIPTSSGKFDYTVSTTGGCSSASLKGTLNVSPIATLTLNTAVATTAQTLCVNRAISGIIYSISNANSATVTGLPAGVTGAFSKGTITIIGTPTSSGSFTYTVSTIGGCSSASLTGTINVKPNARITLNSSSASQSVCNNTGMTPILYSLSNVTSATVSGLPAGINGVYSEGTFTISGTPTSSGSFKYVLNASGDCSTVSSTGTITVLKRANLSLISDPTTSNQGVCINSTITRITYAVGNATGASVSGLPEGLTGAYSDGQFVIAGIARSLGTFEYIVSSTGGCSSASSKGIIVVKPNAKLTLSSGEPFQTVCNNTAIAPIVYSVSDAPGAKVSGLPVGVSGVYSDGKFTISGTPTASGVFDFTVVNAGGCRTFELTGTLTVTKNATISLNPVNSGPASQTVCVNTEISQLVYTVTNATGVSVSGLPDGVQGQYRPGRFIISGVPRTVGTFDFVVVTTGGCSTEGLKGTIVVDPNSSISLTSGEANQVLLVYSPIKNITYTIENAFSATVTGLPAGVNGVYKAGKFTISGTPQSNGTYNFKVTTEGGCTSETASGSITVSPRAFYWVGNSGNWSDGSHWSAISGGPASGEVPTENDDVFFDGNSFSVVDSKVTLIADANCRSMTWNADAATKEPQFLGDYSLNLNIYGNLELAKGMLYLHKGNTNMRGSSLAANGQTIKTNGAELPDTYLYFYNGRFDLLDDITFSSLRQMSGQFYSNGHTMTSDGKGLVELVAVVEDSNPNSRFDISGSKIITDNYRSLHNRAFNYKTTNSTINTRYFSVTSDDIDIVYNDVNFLGYKLGFIKTFSPALLSFRDVKVEFADFTFDALNLRFNNLTLQASASNKFKPAGTFVIDGVLTADGTPCQPTELRSDIEGSRYTLKSTMKNFDLKSVHLRDAIAGNGSASENKFSGVDGGNNINWTFIRALTLTSGDVSTTATINTAITPIVYTIGGSATGATVIDLPSGLIAVYDEGALTISGAPKNTGIFTYTVSTTNDCALATLKGTIVVSKTSAAAIANQGSQPQLASIANTAPSVTYADDVNQSRAAMITPNGDGKNDAWIIADIEKYPNNTVSIYNRSGTLVFKAHSYKNNWDGTYNGTPLNEDVYFYLLQLDDNKKQVRGTITIVREAK</sequence>
<dbReference type="Gene3D" id="2.60.40.10">
    <property type="entry name" value="Immunoglobulins"/>
    <property type="match status" value="13"/>
</dbReference>
<evidence type="ECO:0000313" key="2">
    <source>
        <dbReference type="EMBL" id="PWS27497.1"/>
    </source>
</evidence>